<feature type="domain" description="Adaptor protein ClpS core" evidence="1">
    <location>
        <begin position="133"/>
        <end position="198"/>
    </location>
</feature>
<dbReference type="GO" id="GO:0006508">
    <property type="term" value="P:proteolysis"/>
    <property type="evidence" value="ECO:0007669"/>
    <property type="project" value="InterPro"/>
</dbReference>
<keyword evidence="3" id="KW-1185">Reference proteome</keyword>
<dbReference type="InterPro" id="IPR003769">
    <property type="entry name" value="ClpS_core"/>
</dbReference>
<dbReference type="InterPro" id="IPR022935">
    <property type="entry name" value="ClpS"/>
</dbReference>
<name>A0AAV9I6F9_9RHOD</name>
<comment type="caution">
    <text evidence="2">The sequence shown here is derived from an EMBL/GenBank/DDBJ whole genome shotgun (WGS) entry which is preliminary data.</text>
</comment>
<dbReference type="PANTHER" id="PTHR33473">
    <property type="entry name" value="ATP-DEPENDENT CLP PROTEASE ADAPTER PROTEIN CLPS1, CHLOROPLASTIC"/>
    <property type="match status" value="1"/>
</dbReference>
<dbReference type="Pfam" id="PF02617">
    <property type="entry name" value="ClpS"/>
    <property type="match status" value="1"/>
</dbReference>
<dbReference type="InterPro" id="IPR014719">
    <property type="entry name" value="Ribosomal_bL12_C/ClpS-like"/>
</dbReference>
<evidence type="ECO:0000313" key="3">
    <source>
        <dbReference type="Proteomes" id="UP001300502"/>
    </source>
</evidence>
<dbReference type="PANTHER" id="PTHR33473:SF17">
    <property type="entry name" value="ATP-DEPENDENT CLP PROTEASE ADAPTER PROTEIN CLPS1, CHLOROPLASTIC"/>
    <property type="match status" value="1"/>
</dbReference>
<evidence type="ECO:0000313" key="2">
    <source>
        <dbReference type="EMBL" id="KAK4522979.1"/>
    </source>
</evidence>
<gene>
    <name evidence="2" type="ORF">GAYE_PCTG33G0869</name>
</gene>
<accession>A0AAV9I6F9</accession>
<sequence>MFSRYPIHVLVLSVDYKWRIVRRPSAEKRESLVFSIDGLCRSDCGDRGAMETQAFIVSVYTKTPFFVKYSKKTCNISVYRKRHCNSCTTSSLQQISCSQVYATSRKAGGAQLLEKKKQKRVKSESKTQGDPGKPYKVLLFNDETHTKQYVLETLLRVIPGMTQDQAVGIVETAHTTGSAVVGVWIFELAEAYCDGLRSNGLGSDIEPDA</sequence>
<dbReference type="Proteomes" id="UP001300502">
    <property type="component" value="Unassembled WGS sequence"/>
</dbReference>
<dbReference type="Gene3D" id="3.30.1390.10">
    <property type="match status" value="1"/>
</dbReference>
<protein>
    <recommendedName>
        <fullName evidence="1">Adaptor protein ClpS core domain-containing protein</fullName>
    </recommendedName>
</protein>
<dbReference type="GO" id="GO:0030163">
    <property type="term" value="P:protein catabolic process"/>
    <property type="evidence" value="ECO:0007669"/>
    <property type="project" value="InterPro"/>
</dbReference>
<proteinExistence type="predicted"/>
<reference evidence="2 3" key="1">
    <citation type="submission" date="2022-07" db="EMBL/GenBank/DDBJ databases">
        <title>Genome-wide signatures of adaptation to extreme environments.</title>
        <authorList>
            <person name="Cho C.H."/>
            <person name="Yoon H.S."/>
        </authorList>
    </citation>
    <scope>NUCLEOTIDE SEQUENCE [LARGE SCALE GENOMIC DNA]</scope>
    <source>
        <strain evidence="2 3">108.79 E11</strain>
    </source>
</reference>
<evidence type="ECO:0000259" key="1">
    <source>
        <dbReference type="Pfam" id="PF02617"/>
    </source>
</evidence>
<organism evidence="2 3">
    <name type="scientific">Galdieria yellowstonensis</name>
    <dbReference type="NCBI Taxonomy" id="3028027"/>
    <lineage>
        <taxon>Eukaryota</taxon>
        <taxon>Rhodophyta</taxon>
        <taxon>Bangiophyceae</taxon>
        <taxon>Galdieriales</taxon>
        <taxon>Galdieriaceae</taxon>
        <taxon>Galdieria</taxon>
    </lineage>
</organism>
<dbReference type="EMBL" id="JANCYU010000010">
    <property type="protein sequence ID" value="KAK4522979.1"/>
    <property type="molecule type" value="Genomic_DNA"/>
</dbReference>
<dbReference type="SUPFAM" id="SSF54736">
    <property type="entry name" value="ClpS-like"/>
    <property type="match status" value="1"/>
</dbReference>
<dbReference type="AlphaFoldDB" id="A0AAV9I6F9"/>